<dbReference type="SUPFAM" id="SSF140459">
    <property type="entry name" value="PE/PPE dimer-like"/>
    <property type="match status" value="1"/>
</dbReference>
<organism evidence="3 4">
    <name type="scientific">Mycolicibacter sinensis (strain JDM601)</name>
    <name type="common">Mycobacterium sinense</name>
    <dbReference type="NCBI Taxonomy" id="875328"/>
    <lineage>
        <taxon>Bacteria</taxon>
        <taxon>Bacillati</taxon>
        <taxon>Actinomycetota</taxon>
        <taxon>Actinomycetes</taxon>
        <taxon>Mycobacteriales</taxon>
        <taxon>Mycobacteriaceae</taxon>
        <taxon>Mycolicibacter</taxon>
    </lineage>
</organism>
<protein>
    <recommendedName>
        <fullName evidence="2">PPE domain-containing protein</fullName>
    </recommendedName>
</protein>
<dbReference type="InterPro" id="IPR038332">
    <property type="entry name" value="PPE_sf"/>
</dbReference>
<name>A0A1A2Y631_MYCSD</name>
<evidence type="ECO:0000313" key="4">
    <source>
        <dbReference type="Proteomes" id="UP000093943"/>
    </source>
</evidence>
<accession>A0A1A2Y631</accession>
<dbReference type="Proteomes" id="UP000093943">
    <property type="component" value="Unassembled WGS sequence"/>
</dbReference>
<dbReference type="Gene3D" id="1.20.1260.20">
    <property type="entry name" value="PPE superfamily"/>
    <property type="match status" value="1"/>
</dbReference>
<sequence>MASPPEVHSALLSSGPGAGPLLAAAGMWDALSTEYTAVAQELSTLLSAVQAGSWQGPSAEV</sequence>
<gene>
    <name evidence="3" type="ORF">A5710_13530</name>
</gene>
<dbReference type="Pfam" id="PF00823">
    <property type="entry name" value="PPE"/>
    <property type="match status" value="1"/>
</dbReference>
<proteinExistence type="inferred from homology"/>
<evidence type="ECO:0000313" key="3">
    <source>
        <dbReference type="EMBL" id="OBI33539.1"/>
    </source>
</evidence>
<evidence type="ECO:0000256" key="1">
    <source>
        <dbReference type="ARBA" id="ARBA00010652"/>
    </source>
</evidence>
<feature type="domain" description="PPE" evidence="2">
    <location>
        <begin position="1"/>
        <end position="60"/>
    </location>
</feature>
<evidence type="ECO:0000259" key="2">
    <source>
        <dbReference type="Pfam" id="PF00823"/>
    </source>
</evidence>
<comment type="caution">
    <text evidence="3">The sequence shown here is derived from an EMBL/GenBank/DDBJ whole genome shotgun (WGS) entry which is preliminary data.</text>
</comment>
<reference evidence="4" key="1">
    <citation type="submission" date="2016-06" db="EMBL/GenBank/DDBJ databases">
        <authorList>
            <person name="Sutton G."/>
            <person name="Brinkac L."/>
            <person name="Sanka R."/>
            <person name="Adams M."/>
            <person name="Lau E."/>
            <person name="Sam S."/>
            <person name="Sreng N."/>
            <person name="Him V."/>
            <person name="Kerleguer A."/>
            <person name="Cheng S."/>
        </authorList>
    </citation>
    <scope>NUCLEOTIDE SEQUENCE [LARGE SCALE GENOMIC DNA]</scope>
    <source>
        <strain evidence="4">E1876</strain>
    </source>
</reference>
<dbReference type="InterPro" id="IPR000030">
    <property type="entry name" value="PPE_dom"/>
</dbReference>
<comment type="similarity">
    <text evidence="1">Belongs to the mycobacterial PPE family.</text>
</comment>
<dbReference type="AlphaFoldDB" id="A0A1A2Y631"/>
<dbReference type="EMBL" id="LZKG01000020">
    <property type="protein sequence ID" value="OBI33539.1"/>
    <property type="molecule type" value="Genomic_DNA"/>
</dbReference>